<dbReference type="PANTHER" id="PTHR43575">
    <property type="entry name" value="PROTEIN ABCI7, CHLOROPLASTIC"/>
    <property type="match status" value="1"/>
</dbReference>
<evidence type="ECO:0000313" key="2">
    <source>
        <dbReference type="EMBL" id="GLR65880.1"/>
    </source>
</evidence>
<dbReference type="Pfam" id="PF01458">
    <property type="entry name" value="SUFBD_core"/>
    <property type="match status" value="1"/>
</dbReference>
<sequence>MTALPTQRLESWRYTDLRALNAMSFAEAPAASLPDGLPDIGVPRLVFVNGRFDEAASSALPFARNFAAVDEVSDLPLARINAEHAHDGVTLEIPDGVDAGVVLLVSYANGGALHPRHRVSLGAGAALTLLEVVKGDGVYWHNPVTDIVLAQGASLAHYRLQDESQEAFHLATIRATVAADAAYESFTAVMGAKLSRAEFHVELTGAKAHTHLNAAQLLGGSQHGDFTSVVRHKAPDCSSRQTVKSVLCDSARGVFQGRIEVERVAQKTDGYQMSQALLLSPTAEMDIKPELQIYADDVKCSHGATIGALDEEQVFYLRSRGIPEDTARSMLIRAFLTEALEPVTHEGAHALFEAAIETWWARK</sequence>
<dbReference type="InterPro" id="IPR055346">
    <property type="entry name" value="Fe-S_cluster_assembly_SufBD"/>
</dbReference>
<organism evidence="2 3">
    <name type="scientific">Acidocella aquatica</name>
    <dbReference type="NCBI Taxonomy" id="1922313"/>
    <lineage>
        <taxon>Bacteria</taxon>
        <taxon>Pseudomonadati</taxon>
        <taxon>Pseudomonadota</taxon>
        <taxon>Alphaproteobacteria</taxon>
        <taxon>Acetobacterales</taxon>
        <taxon>Acidocellaceae</taxon>
        <taxon>Acidocella</taxon>
    </lineage>
</organism>
<evidence type="ECO:0000313" key="3">
    <source>
        <dbReference type="Proteomes" id="UP001156641"/>
    </source>
</evidence>
<dbReference type="SUPFAM" id="SSF101960">
    <property type="entry name" value="Stabilizer of iron transporter SufD"/>
    <property type="match status" value="1"/>
</dbReference>
<dbReference type="NCBIfam" id="TIGR01981">
    <property type="entry name" value="sufD"/>
    <property type="match status" value="1"/>
</dbReference>
<dbReference type="PANTHER" id="PTHR43575:SF1">
    <property type="entry name" value="PROTEIN ABCI7, CHLOROPLASTIC"/>
    <property type="match status" value="1"/>
</dbReference>
<evidence type="ECO:0000259" key="1">
    <source>
        <dbReference type="Pfam" id="PF01458"/>
    </source>
</evidence>
<dbReference type="RefSeq" id="WP_284256434.1">
    <property type="nucleotide sequence ID" value="NZ_BSOS01000007.1"/>
</dbReference>
<gene>
    <name evidence="2" type="ORF">GCM10010909_05580</name>
</gene>
<name>A0ABQ6A3P1_9PROT</name>
<dbReference type="EMBL" id="BSOS01000007">
    <property type="protein sequence ID" value="GLR65880.1"/>
    <property type="molecule type" value="Genomic_DNA"/>
</dbReference>
<keyword evidence="3" id="KW-1185">Reference proteome</keyword>
<dbReference type="InterPro" id="IPR000825">
    <property type="entry name" value="SUF_FeS_clus_asmbl_SufBD_core"/>
</dbReference>
<reference evidence="3" key="1">
    <citation type="journal article" date="2019" name="Int. J. Syst. Evol. Microbiol.">
        <title>The Global Catalogue of Microorganisms (GCM) 10K type strain sequencing project: providing services to taxonomists for standard genome sequencing and annotation.</title>
        <authorList>
            <consortium name="The Broad Institute Genomics Platform"/>
            <consortium name="The Broad Institute Genome Sequencing Center for Infectious Disease"/>
            <person name="Wu L."/>
            <person name="Ma J."/>
        </authorList>
    </citation>
    <scope>NUCLEOTIDE SEQUENCE [LARGE SCALE GENOMIC DNA]</scope>
    <source>
        <strain evidence="3">NBRC 112502</strain>
    </source>
</reference>
<dbReference type="InterPro" id="IPR037284">
    <property type="entry name" value="SUF_FeS_clus_asmbl_SufBD_sf"/>
</dbReference>
<dbReference type="Proteomes" id="UP001156641">
    <property type="component" value="Unassembled WGS sequence"/>
</dbReference>
<proteinExistence type="predicted"/>
<comment type="caution">
    <text evidence="2">The sequence shown here is derived from an EMBL/GenBank/DDBJ whole genome shotgun (WGS) entry which is preliminary data.</text>
</comment>
<dbReference type="InterPro" id="IPR011542">
    <property type="entry name" value="SUF_FeS_clus_asmbl_SufD"/>
</dbReference>
<protein>
    <submittedName>
        <fullName evidence="2">Fe-S cluster assembly protein SufD</fullName>
    </submittedName>
</protein>
<accession>A0ABQ6A3P1</accession>
<feature type="domain" description="SUF system FeS cluster assembly SufBD core" evidence="1">
    <location>
        <begin position="109"/>
        <end position="335"/>
    </location>
</feature>